<name>A0A2L1FE65_9VIRU</name>
<proteinExistence type="predicted"/>
<organism evidence="2">
    <name type="scientific">Macaque picobirnavirus 9</name>
    <dbReference type="NCBI Taxonomy" id="2078825"/>
    <lineage>
        <taxon>Viruses</taxon>
        <taxon>Riboviria</taxon>
        <taxon>Orthornavirae</taxon>
        <taxon>Pisuviricota</taxon>
        <taxon>Duplopiviricetes</taxon>
        <taxon>Durnavirales</taxon>
        <taxon>Picobirnaviridae</taxon>
    </lineage>
</organism>
<evidence type="ECO:0000256" key="1">
    <source>
        <dbReference type="SAM" id="MobiDB-lite"/>
    </source>
</evidence>
<feature type="region of interest" description="Disordered" evidence="1">
    <location>
        <begin position="72"/>
        <end position="92"/>
    </location>
</feature>
<reference evidence="2" key="2">
    <citation type="journal article" date="2018" name="Virology">
        <title>Extensive conservation of prokaryotic ribosomal binding sites in known and novel picobirnaviruses.</title>
        <authorList>
            <person name="Krishnamurthy S.R."/>
            <person name="Wang D."/>
        </authorList>
    </citation>
    <scope>NUCLEOTIDE SEQUENCE</scope>
    <source>
        <strain evidence="2">WUSTL</strain>
    </source>
</reference>
<evidence type="ECO:0000313" key="2">
    <source>
        <dbReference type="EMBL" id="AVD54039.1"/>
    </source>
</evidence>
<protein>
    <submittedName>
        <fullName evidence="2">ORF1</fullName>
    </submittedName>
</protein>
<reference evidence="2" key="1">
    <citation type="submission" date="2017-09" db="EMBL/GenBank/DDBJ databases">
        <authorList>
            <person name="Ehlers B."/>
            <person name="Leendertz F.H."/>
        </authorList>
    </citation>
    <scope>NUCLEOTIDE SEQUENCE</scope>
    <source>
        <strain evidence="2">WUSTL</strain>
    </source>
</reference>
<dbReference type="EMBL" id="MG010894">
    <property type="protein sequence ID" value="AVD54039.1"/>
    <property type="molecule type" value="Genomic_RNA"/>
</dbReference>
<sequence>MTTLGLDYLKHQEQSRSNLANERETNRANLAKEGENLRHNTATEEQAKAELAERVRSNQATESLTAIRDAATKAHYERSDAESQRANMAREDENQRANIAKETENKRSNEMNELINNLKNTEGSSYYQTKLLGDQVYNKLISSTSNPDAKKYLEEQKAKLEKETNKRRYADRIYDMYKTIWGGAAKAVGQAMGKS</sequence>
<accession>A0A2L1FE65</accession>